<sequence>MHKVRARFREYRRIFRIIIPAHATSISSRFPVNPRGLSSGLHNANLVHYASNKTRKAFPLDSRECPDFFFPIIRRGKIYDRKYLIAIRSVCYPKQPSALGRFASGRRKLRIPNDKSRPIRPYGFRRTLMTPPDFDMPVHPNERFLDIGAIRNRIAHDERSRVGIIKVHRRNGAYDGSIDVYVKLMRQCHFPKRRSFRKMGPNARCGLSGLDLHRISRLETSKLSHS</sequence>
<comment type="caution">
    <text evidence="1">The sequence shown here is derived from an EMBL/GenBank/DDBJ whole genome shotgun (WGS) entry which is preliminary data.</text>
</comment>
<accession>A0ABY6WIH4</accession>
<dbReference type="Proteomes" id="UP000361468">
    <property type="component" value="Unassembled WGS sequence"/>
</dbReference>
<organism evidence="1 2">
    <name type="scientific">Pandoraea pnomenusa</name>
    <dbReference type="NCBI Taxonomy" id="93220"/>
    <lineage>
        <taxon>Bacteria</taxon>
        <taxon>Pseudomonadati</taxon>
        <taxon>Pseudomonadota</taxon>
        <taxon>Betaproteobacteria</taxon>
        <taxon>Burkholderiales</taxon>
        <taxon>Burkholderiaceae</taxon>
        <taxon>Pandoraea</taxon>
    </lineage>
</organism>
<protein>
    <submittedName>
        <fullName evidence="1">Uncharacterized protein</fullName>
    </submittedName>
</protein>
<reference evidence="1 2" key="1">
    <citation type="submission" date="2019-08" db="EMBL/GenBank/DDBJ databases">
        <authorList>
            <person name="Peeters C."/>
        </authorList>
    </citation>
    <scope>NUCLEOTIDE SEQUENCE [LARGE SCALE GENOMIC DNA]</scope>
    <source>
        <strain evidence="1 2">LMG 31119</strain>
    </source>
</reference>
<evidence type="ECO:0000313" key="1">
    <source>
        <dbReference type="EMBL" id="VVE65605.1"/>
    </source>
</evidence>
<gene>
    <name evidence="1" type="ORF">PPN31119_01943</name>
</gene>
<name>A0ABY6WIH4_9BURK</name>
<keyword evidence="2" id="KW-1185">Reference proteome</keyword>
<proteinExistence type="predicted"/>
<dbReference type="EMBL" id="CABPSO010000004">
    <property type="protein sequence ID" value="VVE65605.1"/>
    <property type="molecule type" value="Genomic_DNA"/>
</dbReference>
<evidence type="ECO:0000313" key="2">
    <source>
        <dbReference type="Proteomes" id="UP000361468"/>
    </source>
</evidence>